<dbReference type="EMBL" id="GL832971">
    <property type="protein sequence ID" value="EGD75067.1"/>
    <property type="molecule type" value="Genomic_DNA"/>
</dbReference>
<dbReference type="KEGG" id="sre:PTSG_06724"/>
<evidence type="ECO:0000313" key="3">
    <source>
        <dbReference type="Proteomes" id="UP000007799"/>
    </source>
</evidence>
<dbReference type="RefSeq" id="XP_004992120.1">
    <property type="nucleotide sequence ID" value="XM_004992063.1"/>
</dbReference>
<keyword evidence="3" id="KW-1185">Reference proteome</keyword>
<accession>F2UEL7</accession>
<dbReference type="GeneID" id="16072679"/>
<dbReference type="OMA" id="PRTINSV"/>
<proteinExistence type="predicted"/>
<feature type="compositionally biased region" description="Basic and acidic residues" evidence="1">
    <location>
        <begin position="70"/>
        <end position="82"/>
    </location>
</feature>
<dbReference type="OrthoDB" id="10514527at2759"/>
<evidence type="ECO:0000313" key="2">
    <source>
        <dbReference type="EMBL" id="EGD75067.1"/>
    </source>
</evidence>
<reference evidence="2" key="1">
    <citation type="submission" date="2009-08" db="EMBL/GenBank/DDBJ databases">
        <title>Annotation of Salpingoeca rosetta.</title>
        <authorList>
            <consortium name="The Broad Institute Genome Sequencing Platform"/>
            <person name="Russ C."/>
            <person name="Cuomo C."/>
            <person name="Burger G."/>
            <person name="Gray M.W."/>
            <person name="Holland P.W.H."/>
            <person name="King N."/>
            <person name="Lang F.B.F."/>
            <person name="Roger A.J."/>
            <person name="Ruiz-Trillo I."/>
            <person name="Young S.K."/>
            <person name="Zeng Q."/>
            <person name="Gargeya S."/>
            <person name="Alvarado L."/>
            <person name="Berlin A."/>
            <person name="Chapman S.B."/>
            <person name="Chen Z."/>
            <person name="Freedman E."/>
            <person name="Gellesch M."/>
            <person name="Goldberg J."/>
            <person name="Griggs A."/>
            <person name="Gujja S."/>
            <person name="Heilman E."/>
            <person name="Heiman D."/>
            <person name="Howarth C."/>
            <person name="Mehta T."/>
            <person name="Neiman D."/>
            <person name="Pearson M."/>
            <person name="Roberts A."/>
            <person name="Saif S."/>
            <person name="Shea T."/>
            <person name="Shenoy N."/>
            <person name="Sisk P."/>
            <person name="Stolte C."/>
            <person name="Sykes S."/>
            <person name="White J."/>
            <person name="Yandava C."/>
            <person name="Haas B."/>
            <person name="Nusbaum C."/>
            <person name="Birren B."/>
        </authorList>
    </citation>
    <scope>NUCLEOTIDE SEQUENCE [LARGE SCALE GENOMIC DNA]</scope>
    <source>
        <strain evidence="2">ATCC 50818</strain>
    </source>
</reference>
<protein>
    <submittedName>
        <fullName evidence="2">Uncharacterized protein</fullName>
    </submittedName>
</protein>
<dbReference type="InParanoid" id="F2UEL7"/>
<name>F2UEL7_SALR5</name>
<feature type="region of interest" description="Disordered" evidence="1">
    <location>
        <begin position="1"/>
        <end position="120"/>
    </location>
</feature>
<gene>
    <name evidence="2" type="ORF">PTSG_06724</name>
</gene>
<dbReference type="Proteomes" id="UP000007799">
    <property type="component" value="Unassembled WGS sequence"/>
</dbReference>
<dbReference type="AlphaFoldDB" id="F2UEL7"/>
<sequence length="120" mass="12544">MSEKKEYKWQVRPGGTIPADSVGVKHAMSQTGQTSQKASLSINKGGDAAPTIDSSSQSIAHATSVPDPTFNKREFAKAEGRPNIDASSSAVSAALQAPKPPRTINSVDKTRAVSNNSSGY</sequence>
<feature type="compositionally biased region" description="Polar residues" evidence="1">
    <location>
        <begin position="103"/>
        <end position="120"/>
    </location>
</feature>
<feature type="compositionally biased region" description="Polar residues" evidence="1">
    <location>
        <begin position="52"/>
        <end position="61"/>
    </location>
</feature>
<feature type="compositionally biased region" description="Polar residues" evidence="1">
    <location>
        <begin position="28"/>
        <end position="42"/>
    </location>
</feature>
<evidence type="ECO:0000256" key="1">
    <source>
        <dbReference type="SAM" id="MobiDB-lite"/>
    </source>
</evidence>
<organism evidence="3">
    <name type="scientific">Salpingoeca rosetta (strain ATCC 50818 / BSB-021)</name>
    <dbReference type="NCBI Taxonomy" id="946362"/>
    <lineage>
        <taxon>Eukaryota</taxon>
        <taxon>Choanoflagellata</taxon>
        <taxon>Craspedida</taxon>
        <taxon>Salpingoecidae</taxon>
        <taxon>Salpingoeca</taxon>
    </lineage>
</organism>